<keyword evidence="2" id="KW-0813">Transport</keyword>
<dbReference type="SUPFAM" id="SSF111369">
    <property type="entry name" value="HlyD-like secretion proteins"/>
    <property type="match status" value="1"/>
</dbReference>
<comment type="caution">
    <text evidence="5">The sequence shown here is derived from an EMBL/GenBank/DDBJ whole genome shotgun (WGS) entry which is preliminary data.</text>
</comment>
<sequence>MNILYKTSMLFLAVILFTACGDKAKESEPAAIAAATEPKADIVEITPEQYSSAGIELGSIESKALSGTTKVNGVLDVPPQNLVSISTPFGGFVKSTTLLQGMKVSKGQLVAMMQNPDYIQPQQDYIDLKSQLNYLKQDYDRQLQLSKENVNALKTLQKSKSEYESVRARVAGLKSKLQLMNVNISSLEKGTIQSSIPLYSPINGYVTQVNTNIGAFVNAEDVLFKIADTGNLHAELTVFEKDIPKLQIGQKVRFTLANETKERTATVALIGREISTERTVQIHCKLDQNDRTLLPGMYLKALVESGTSQVPAVVSKAIVEFEGNKYIFVADGLIKDKHGNVNRFKLMNVKTGISELNYTEVLFDEQSDYKSLKVVTNGAYDLLSKMKNSGEEE</sequence>
<dbReference type="Proteomes" id="UP000474567">
    <property type="component" value="Unassembled WGS sequence"/>
</dbReference>
<dbReference type="InterPro" id="IPR006143">
    <property type="entry name" value="RND_pump_MFP"/>
</dbReference>
<dbReference type="EMBL" id="CADCST010000077">
    <property type="protein sequence ID" value="CAA9197751.1"/>
    <property type="molecule type" value="Genomic_DNA"/>
</dbReference>
<feature type="domain" description="CusB-like beta-barrel" evidence="4">
    <location>
        <begin position="235"/>
        <end position="303"/>
    </location>
</feature>
<evidence type="ECO:0000259" key="4">
    <source>
        <dbReference type="Pfam" id="PF25954"/>
    </source>
</evidence>
<feature type="signal peptide" evidence="3">
    <location>
        <begin position="1"/>
        <end position="24"/>
    </location>
</feature>
<dbReference type="InterPro" id="IPR058792">
    <property type="entry name" value="Beta-barrel_RND_2"/>
</dbReference>
<proteinExistence type="inferred from homology"/>
<dbReference type="PANTHER" id="PTHR30097">
    <property type="entry name" value="CATION EFFLUX SYSTEM PROTEIN CUSB"/>
    <property type="match status" value="1"/>
</dbReference>
<dbReference type="InterPro" id="IPR051909">
    <property type="entry name" value="MFP_Cation_Efflux"/>
</dbReference>
<dbReference type="NCBIfam" id="TIGR01730">
    <property type="entry name" value="RND_mfp"/>
    <property type="match status" value="1"/>
</dbReference>
<organism evidence="5 6">
    <name type="scientific">Flavobacterium collinsii</name>
    <dbReference type="NCBI Taxonomy" id="1114861"/>
    <lineage>
        <taxon>Bacteria</taxon>
        <taxon>Pseudomonadati</taxon>
        <taxon>Bacteroidota</taxon>
        <taxon>Flavobacteriia</taxon>
        <taxon>Flavobacteriales</taxon>
        <taxon>Flavobacteriaceae</taxon>
        <taxon>Flavobacterium</taxon>
    </lineage>
</organism>
<gene>
    <name evidence="5" type="ORF">FLACOL7796_01828</name>
</gene>
<dbReference type="Pfam" id="PF25954">
    <property type="entry name" value="Beta-barrel_RND_2"/>
    <property type="match status" value="1"/>
</dbReference>
<feature type="chain" id="PRO_5045156934" description="CusB-like beta-barrel domain-containing protein" evidence="3">
    <location>
        <begin position="25"/>
        <end position="393"/>
    </location>
</feature>
<keyword evidence="6" id="KW-1185">Reference proteome</keyword>
<dbReference type="Gene3D" id="2.40.30.170">
    <property type="match status" value="1"/>
</dbReference>
<evidence type="ECO:0000313" key="6">
    <source>
        <dbReference type="Proteomes" id="UP000474567"/>
    </source>
</evidence>
<dbReference type="Gene3D" id="2.40.50.100">
    <property type="match status" value="1"/>
</dbReference>
<dbReference type="PANTHER" id="PTHR30097:SF4">
    <property type="entry name" value="SLR6042 PROTEIN"/>
    <property type="match status" value="1"/>
</dbReference>
<keyword evidence="3" id="KW-0732">Signal</keyword>
<dbReference type="Gene3D" id="1.10.287.470">
    <property type="entry name" value="Helix hairpin bin"/>
    <property type="match status" value="1"/>
</dbReference>
<evidence type="ECO:0000256" key="3">
    <source>
        <dbReference type="SAM" id="SignalP"/>
    </source>
</evidence>
<dbReference type="RefSeq" id="WP_246253204.1">
    <property type="nucleotide sequence ID" value="NZ_CADCST010000077.1"/>
</dbReference>
<name>A0ABN7EJQ5_9FLAO</name>
<comment type="similarity">
    <text evidence="1">Belongs to the membrane fusion protein (MFP) (TC 8.A.1) family.</text>
</comment>
<protein>
    <recommendedName>
        <fullName evidence="4">CusB-like beta-barrel domain-containing protein</fullName>
    </recommendedName>
</protein>
<evidence type="ECO:0000256" key="1">
    <source>
        <dbReference type="ARBA" id="ARBA00009477"/>
    </source>
</evidence>
<dbReference type="PROSITE" id="PS51257">
    <property type="entry name" value="PROKAR_LIPOPROTEIN"/>
    <property type="match status" value="1"/>
</dbReference>
<accession>A0ABN7EJQ5</accession>
<evidence type="ECO:0000256" key="2">
    <source>
        <dbReference type="ARBA" id="ARBA00022448"/>
    </source>
</evidence>
<reference evidence="5 6" key="1">
    <citation type="submission" date="2020-02" db="EMBL/GenBank/DDBJ databases">
        <authorList>
            <person name="Criscuolo A."/>
        </authorList>
    </citation>
    <scope>NUCLEOTIDE SEQUENCE [LARGE SCALE GENOMIC DNA]</scope>
    <source>
        <strain evidence="5">CECT7796</strain>
    </source>
</reference>
<evidence type="ECO:0000313" key="5">
    <source>
        <dbReference type="EMBL" id="CAA9197751.1"/>
    </source>
</evidence>